<accession>A0ABQ3BP92</accession>
<dbReference type="RefSeq" id="WP_229790620.1">
    <property type="nucleotide sequence ID" value="NZ_BMXY01000001.1"/>
</dbReference>
<evidence type="ECO:0008006" key="3">
    <source>
        <dbReference type="Google" id="ProtNLM"/>
    </source>
</evidence>
<protein>
    <recommendedName>
        <fullName evidence="3">FlgN protein</fullName>
    </recommendedName>
</protein>
<sequence>MFAASPNASTPVQAGEALDALERALQEERQALLDNDADALLRSTQAKLAALRRAEALQPGHAEAERVMALSELNRANGILLSRRRREVSWALRHLGRVETAGVYDAGGQAGMRPQSRCLGVG</sequence>
<proteinExistence type="predicted"/>
<evidence type="ECO:0000313" key="2">
    <source>
        <dbReference type="Proteomes" id="UP000643403"/>
    </source>
</evidence>
<gene>
    <name evidence="1" type="ORF">GCM10008101_02690</name>
</gene>
<dbReference type="EMBL" id="BMXY01000001">
    <property type="protein sequence ID" value="GGZ53014.1"/>
    <property type="molecule type" value="Genomic_DNA"/>
</dbReference>
<comment type="caution">
    <text evidence="1">The sequence shown here is derived from an EMBL/GenBank/DDBJ whole genome shotgun (WGS) entry which is preliminary data.</text>
</comment>
<dbReference type="Proteomes" id="UP000643403">
    <property type="component" value="Unassembled WGS sequence"/>
</dbReference>
<organism evidence="1 2">
    <name type="scientific">Cognatilysobacter xinjiangensis</name>
    <dbReference type="NCBI Taxonomy" id="546892"/>
    <lineage>
        <taxon>Bacteria</taxon>
        <taxon>Pseudomonadati</taxon>
        <taxon>Pseudomonadota</taxon>
        <taxon>Gammaproteobacteria</taxon>
        <taxon>Lysobacterales</taxon>
        <taxon>Lysobacteraceae</taxon>
        <taxon>Cognatilysobacter</taxon>
    </lineage>
</organism>
<evidence type="ECO:0000313" key="1">
    <source>
        <dbReference type="EMBL" id="GGZ53014.1"/>
    </source>
</evidence>
<keyword evidence="2" id="KW-1185">Reference proteome</keyword>
<dbReference type="InterPro" id="IPR036679">
    <property type="entry name" value="FlgN-like_sf"/>
</dbReference>
<reference evidence="2" key="1">
    <citation type="journal article" date="2019" name="Int. J. Syst. Evol. Microbiol.">
        <title>The Global Catalogue of Microorganisms (GCM) 10K type strain sequencing project: providing services to taxonomists for standard genome sequencing and annotation.</title>
        <authorList>
            <consortium name="The Broad Institute Genomics Platform"/>
            <consortium name="The Broad Institute Genome Sequencing Center for Infectious Disease"/>
            <person name="Wu L."/>
            <person name="Ma J."/>
        </authorList>
    </citation>
    <scope>NUCLEOTIDE SEQUENCE [LARGE SCALE GENOMIC DNA]</scope>
    <source>
        <strain evidence="2">KCTC 22558</strain>
    </source>
</reference>
<name>A0ABQ3BP92_9GAMM</name>
<dbReference type="SUPFAM" id="SSF140566">
    <property type="entry name" value="FlgN-like"/>
    <property type="match status" value="1"/>
</dbReference>